<evidence type="ECO:0000256" key="1">
    <source>
        <dbReference type="SAM" id="Phobius"/>
    </source>
</evidence>
<keyword evidence="1" id="KW-1133">Transmembrane helix</keyword>
<dbReference type="SUPFAM" id="SSF49299">
    <property type="entry name" value="PKD domain"/>
    <property type="match status" value="2"/>
</dbReference>
<accession>A0A9Y1FQ81</accession>
<evidence type="ECO:0000313" key="3">
    <source>
        <dbReference type="EMBL" id="UJG44786.1"/>
    </source>
</evidence>
<dbReference type="AlphaFoldDB" id="A0A9Y1FQ81"/>
<dbReference type="InterPro" id="IPR013783">
    <property type="entry name" value="Ig-like_fold"/>
</dbReference>
<feature type="transmembrane region" description="Helical" evidence="1">
    <location>
        <begin position="581"/>
        <end position="598"/>
    </location>
</feature>
<sequence>MNKRKEGTLILVLVISLSMMVVFNQTIKISANNVPAPKLKEYTPAGFSLDNGTLITVNYTVPRFAGIDGVFLVGEGSGLTTDLNSALALNYSHSYRDLSYYSGVFNLTENTKFKGYAWSGEITNGTYEELSVFNHVDAWHYIYARNSVHPPYLDEEIISLPKVGTNTFLADLNQTITLKYIVRNGNPTDKVTLALSVYRDRISNGSLTNYDGVTFLDMDYETNDTGTGFPVYTISFNLTERMIYFVANNSAGWDLNAETGELQVYKIQNGFYFESLPEESDYYTDIDDVTVILRTLNETKNDEFGLCYKVEESQTNRTEIVPLTDLTDGVLINETNVTNSDGWNDTIREYRFNLGKFNKGNIISFRAFNLYYGERYNETEGEFHELEIYDSKPVLTLFPYSQTYFNYTTITFNYTIQLAKGDISEIFFNFGDGKTENITDFEKMSTVHSFANESKEYNVSLYVETTLGTSENISSLIYIDLEMPTLLIDPKSTNTSLSKSTDGYVELFFSYEDNFDIACVYIDWGDGTVWNATNSNSASHQYTSSGDFEAKIVVTDKAGNNNTISIIFSIELQQETTQTTPFAWAFSIFALGIMIFIWKKKK</sequence>
<gene>
    <name evidence="3" type="ORF">K9W46_06280</name>
</gene>
<dbReference type="PROSITE" id="PS50093">
    <property type="entry name" value="PKD"/>
    <property type="match status" value="1"/>
</dbReference>
<reference evidence="3" key="1">
    <citation type="journal article" date="2022" name="Nat. Microbiol.">
        <title>Unique mobile elements and scalable gene flow at the prokaryote-eukaryote boundary revealed by circularized Asgard archaea genomes.</title>
        <authorList>
            <person name="Wu F."/>
            <person name="Speth D.R."/>
            <person name="Philosof A."/>
            <person name="Cremiere A."/>
            <person name="Narayanan A."/>
            <person name="Barco R.A."/>
            <person name="Connon S.A."/>
            <person name="Amend J.P."/>
            <person name="Antoshechkin I.A."/>
            <person name="Orphan V.J."/>
        </authorList>
    </citation>
    <scope>NUCLEOTIDE SEQUENCE</scope>
    <source>
        <strain evidence="3">PR6</strain>
    </source>
</reference>
<dbReference type="InterPro" id="IPR000601">
    <property type="entry name" value="PKD_dom"/>
</dbReference>
<proteinExistence type="predicted"/>
<keyword evidence="1" id="KW-0472">Membrane</keyword>
<name>A0A9Y1FQ81_9ARCH</name>
<dbReference type="Proteomes" id="UP001200513">
    <property type="component" value="Chromosome"/>
</dbReference>
<organism evidence="3">
    <name type="scientific">Candidatus Heimdallarchaeum endolithica</name>
    <dbReference type="NCBI Taxonomy" id="2876572"/>
    <lineage>
        <taxon>Archaea</taxon>
        <taxon>Promethearchaeati</taxon>
        <taxon>Candidatus Heimdallarchaeota</taxon>
        <taxon>Candidatus Heimdallarchaeia (ex Rinke et al. 2021) (nom. nud.)</taxon>
        <taxon>Candidatus Heimdallarchaeales</taxon>
        <taxon>Candidatus Heimdallarchaeaceae</taxon>
        <taxon>Candidatus Heimdallarchaeum</taxon>
    </lineage>
</organism>
<keyword evidence="1" id="KW-0812">Transmembrane</keyword>
<feature type="domain" description="PKD" evidence="2">
    <location>
        <begin position="523"/>
        <end position="577"/>
    </location>
</feature>
<dbReference type="Gene3D" id="2.60.40.10">
    <property type="entry name" value="Immunoglobulins"/>
    <property type="match status" value="1"/>
</dbReference>
<protein>
    <recommendedName>
        <fullName evidence="2">PKD domain-containing protein</fullName>
    </recommendedName>
</protein>
<dbReference type="CDD" id="cd00146">
    <property type="entry name" value="PKD"/>
    <property type="match status" value="1"/>
</dbReference>
<dbReference type="EMBL" id="CP084167">
    <property type="protein sequence ID" value="UJG44786.1"/>
    <property type="molecule type" value="Genomic_DNA"/>
</dbReference>
<dbReference type="InterPro" id="IPR035986">
    <property type="entry name" value="PKD_dom_sf"/>
</dbReference>
<evidence type="ECO:0000259" key="2">
    <source>
        <dbReference type="PROSITE" id="PS50093"/>
    </source>
</evidence>